<gene>
    <name evidence="2" type="ORF">BUALT_Bualt11G0043900</name>
</gene>
<organism evidence="2 3">
    <name type="scientific">Buddleja alternifolia</name>
    <dbReference type="NCBI Taxonomy" id="168488"/>
    <lineage>
        <taxon>Eukaryota</taxon>
        <taxon>Viridiplantae</taxon>
        <taxon>Streptophyta</taxon>
        <taxon>Embryophyta</taxon>
        <taxon>Tracheophyta</taxon>
        <taxon>Spermatophyta</taxon>
        <taxon>Magnoliopsida</taxon>
        <taxon>eudicotyledons</taxon>
        <taxon>Gunneridae</taxon>
        <taxon>Pentapetalae</taxon>
        <taxon>asterids</taxon>
        <taxon>lamiids</taxon>
        <taxon>Lamiales</taxon>
        <taxon>Scrophulariaceae</taxon>
        <taxon>Buddlejeae</taxon>
        <taxon>Buddleja</taxon>
    </lineage>
</organism>
<dbReference type="AlphaFoldDB" id="A0AAV6WZJ9"/>
<name>A0AAV6WZJ9_9LAMI</name>
<keyword evidence="1" id="KW-0677">Repeat</keyword>
<evidence type="ECO:0000313" key="2">
    <source>
        <dbReference type="EMBL" id="KAG8373627.1"/>
    </source>
</evidence>
<keyword evidence="3" id="KW-1185">Reference proteome</keyword>
<sequence>MRVRGLSRIRDKHVVHILMLQYGDPLHLLGTVQSLQLSVQESVQESAADQSNQTDVNKLLADESFMSSILASLPGVDPNDPHVKELLASMQSQSEVSSVVDSIRST</sequence>
<accession>A0AAV6WZJ9</accession>
<dbReference type="Proteomes" id="UP000826271">
    <property type="component" value="Unassembled WGS sequence"/>
</dbReference>
<dbReference type="EMBL" id="WHWC01000011">
    <property type="protein sequence ID" value="KAG8373627.1"/>
    <property type="molecule type" value="Genomic_DNA"/>
</dbReference>
<dbReference type="CDD" id="cd22297">
    <property type="entry name" value="PSMD4_RAZUL"/>
    <property type="match status" value="1"/>
</dbReference>
<protein>
    <submittedName>
        <fullName evidence="2">Uncharacterized protein</fullName>
    </submittedName>
</protein>
<proteinExistence type="predicted"/>
<reference evidence="2" key="1">
    <citation type="submission" date="2019-10" db="EMBL/GenBank/DDBJ databases">
        <authorList>
            <person name="Zhang R."/>
            <person name="Pan Y."/>
            <person name="Wang J."/>
            <person name="Ma R."/>
            <person name="Yu S."/>
        </authorList>
    </citation>
    <scope>NUCLEOTIDE SEQUENCE</scope>
    <source>
        <strain evidence="2">LA-IB0</strain>
        <tissue evidence="2">Leaf</tissue>
    </source>
</reference>
<dbReference type="InterPro" id="IPR049590">
    <property type="entry name" value="PSMD4_RAZUL-like"/>
</dbReference>
<evidence type="ECO:0000313" key="3">
    <source>
        <dbReference type="Proteomes" id="UP000826271"/>
    </source>
</evidence>
<comment type="caution">
    <text evidence="2">The sequence shown here is derived from an EMBL/GenBank/DDBJ whole genome shotgun (WGS) entry which is preliminary data.</text>
</comment>
<evidence type="ECO:0000256" key="1">
    <source>
        <dbReference type="ARBA" id="ARBA00022737"/>
    </source>
</evidence>